<dbReference type="GO" id="GO:0016887">
    <property type="term" value="F:ATP hydrolysis activity"/>
    <property type="evidence" value="ECO:0007669"/>
    <property type="project" value="InterPro"/>
</dbReference>
<feature type="domain" description="ABC transporter" evidence="4">
    <location>
        <begin position="33"/>
        <end position="250"/>
    </location>
</feature>
<evidence type="ECO:0000256" key="1">
    <source>
        <dbReference type="ARBA" id="ARBA00022448"/>
    </source>
</evidence>
<keyword evidence="3" id="KW-0067">ATP-binding</keyword>
<gene>
    <name evidence="5" type="ORF">RCIX2133</name>
</gene>
<proteinExistence type="predicted"/>
<dbReference type="GO" id="GO:0016020">
    <property type="term" value="C:membrane"/>
    <property type="evidence" value="ECO:0007669"/>
    <property type="project" value="InterPro"/>
</dbReference>
<dbReference type="EMBL" id="AM114193">
    <property type="protein sequence ID" value="CAJ37263.1"/>
    <property type="molecule type" value="Genomic_DNA"/>
</dbReference>
<accession>Q0W2Y0</accession>
<dbReference type="PROSITE" id="PS00211">
    <property type="entry name" value="ABC_TRANSPORTER_1"/>
    <property type="match status" value="1"/>
</dbReference>
<dbReference type="InterPro" id="IPR003593">
    <property type="entry name" value="AAA+_ATPase"/>
</dbReference>
<dbReference type="GO" id="GO:0035435">
    <property type="term" value="P:phosphate ion transmembrane transport"/>
    <property type="evidence" value="ECO:0007669"/>
    <property type="project" value="InterPro"/>
</dbReference>
<dbReference type="PANTHER" id="PTHR43423">
    <property type="entry name" value="ABC TRANSPORTER I FAMILY MEMBER 17"/>
    <property type="match status" value="1"/>
</dbReference>
<sequence>MTCRLFASTGIKSDIPGSTTILCRDTRMAEPHIELIDVYKTVARQPGALSRSEILSGVSLKVYRGELITLMGPSGTGKSTLLRLINRLTEADSGTILVDSVNIKDYDPRELRRRIGMVFQTPVLFKGSVRDNISFGKKLWHTDADIEALASEAAIPEELLDADATHLSVGEKQRVSIARALANKPEALLLDEPTSALDRASAEKVESLLLRLQVEHNLTMLWVTHERAQARRVSRHNYVLEDGKLREEHG</sequence>
<dbReference type="PROSITE" id="PS50893">
    <property type="entry name" value="ABC_TRANSPORTER_2"/>
    <property type="match status" value="1"/>
</dbReference>
<dbReference type="SMART" id="SM00382">
    <property type="entry name" value="AAA"/>
    <property type="match status" value="1"/>
</dbReference>
<keyword evidence="6" id="KW-1185">Reference proteome</keyword>
<dbReference type="KEGG" id="rci:RCIX2133"/>
<keyword evidence="1" id="KW-0813">Transport</keyword>
<dbReference type="Gene3D" id="3.40.50.300">
    <property type="entry name" value="P-loop containing nucleotide triphosphate hydrolases"/>
    <property type="match status" value="1"/>
</dbReference>
<dbReference type="AlphaFoldDB" id="Q0W2Y0"/>
<dbReference type="InterPro" id="IPR017871">
    <property type="entry name" value="ABC_transporter-like_CS"/>
</dbReference>
<reference evidence="5 6" key="1">
    <citation type="journal article" date="2006" name="Science">
        <title>Genome of rice cluster I archaea -- the key methane producers in the rice rhizosphere.</title>
        <authorList>
            <person name="Erkel C."/>
            <person name="Kube M."/>
            <person name="Reinhardt R."/>
            <person name="Liesack W."/>
        </authorList>
    </citation>
    <scope>NUCLEOTIDE SEQUENCE [LARGE SCALE GENOMIC DNA]</scope>
    <source>
        <strain evidence="6">DSM 22066 / NBRC 105507 / MRE50</strain>
    </source>
</reference>
<evidence type="ECO:0000313" key="5">
    <source>
        <dbReference type="EMBL" id="CAJ37263.1"/>
    </source>
</evidence>
<evidence type="ECO:0000256" key="3">
    <source>
        <dbReference type="ARBA" id="ARBA00022840"/>
    </source>
</evidence>
<organism evidence="5 6">
    <name type="scientific">Methanocella arvoryzae (strain DSM 22066 / NBRC 105507 / MRE50)</name>
    <dbReference type="NCBI Taxonomy" id="351160"/>
    <lineage>
        <taxon>Archaea</taxon>
        <taxon>Methanobacteriati</taxon>
        <taxon>Methanobacteriota</taxon>
        <taxon>Stenosarchaea group</taxon>
        <taxon>Methanomicrobia</taxon>
        <taxon>Methanocellales</taxon>
        <taxon>Methanocellaceae</taxon>
        <taxon>Methanocella</taxon>
    </lineage>
</organism>
<dbReference type="GO" id="GO:0005524">
    <property type="term" value="F:ATP binding"/>
    <property type="evidence" value="ECO:0007669"/>
    <property type="project" value="UniProtKB-KW"/>
</dbReference>
<dbReference type="InterPro" id="IPR003439">
    <property type="entry name" value="ABC_transporter-like_ATP-bd"/>
</dbReference>
<evidence type="ECO:0000259" key="4">
    <source>
        <dbReference type="PROSITE" id="PS50893"/>
    </source>
</evidence>
<evidence type="ECO:0000313" key="6">
    <source>
        <dbReference type="Proteomes" id="UP000000663"/>
    </source>
</evidence>
<dbReference type="PANTHER" id="PTHR43423:SF1">
    <property type="entry name" value="ABC TRANSPORTER I FAMILY MEMBER 17"/>
    <property type="match status" value="1"/>
</dbReference>
<dbReference type="InterPro" id="IPR027417">
    <property type="entry name" value="P-loop_NTPase"/>
</dbReference>
<dbReference type="Pfam" id="PF00005">
    <property type="entry name" value="ABC_tran"/>
    <property type="match status" value="1"/>
</dbReference>
<dbReference type="GO" id="GO:0005315">
    <property type="term" value="F:phosphate transmembrane transporter activity"/>
    <property type="evidence" value="ECO:0007669"/>
    <property type="project" value="InterPro"/>
</dbReference>
<dbReference type="Proteomes" id="UP000000663">
    <property type="component" value="Chromosome"/>
</dbReference>
<dbReference type="InterPro" id="IPR005670">
    <property type="entry name" value="PstB-like"/>
</dbReference>
<protein>
    <submittedName>
        <fullName evidence="5">ABC-type transport system, ATPase component</fullName>
    </submittedName>
</protein>
<evidence type="ECO:0000256" key="2">
    <source>
        <dbReference type="ARBA" id="ARBA00022741"/>
    </source>
</evidence>
<dbReference type="STRING" id="351160.RCIX2133"/>
<dbReference type="eggNOG" id="arCOG00175">
    <property type="taxonomic scope" value="Archaea"/>
</dbReference>
<dbReference type="CDD" id="cd03260">
    <property type="entry name" value="ABC_PstB_phosphate_transporter"/>
    <property type="match status" value="1"/>
</dbReference>
<keyword evidence="2" id="KW-0547">Nucleotide-binding</keyword>
<name>Q0W2Y0_METAR</name>
<dbReference type="SUPFAM" id="SSF52540">
    <property type="entry name" value="P-loop containing nucleoside triphosphate hydrolases"/>
    <property type="match status" value="1"/>
</dbReference>